<proteinExistence type="predicted"/>
<keyword evidence="3" id="KW-1185">Reference proteome</keyword>
<protein>
    <submittedName>
        <fullName evidence="2">Uncharacterized protein</fullName>
    </submittedName>
</protein>
<evidence type="ECO:0000256" key="1">
    <source>
        <dbReference type="SAM" id="SignalP"/>
    </source>
</evidence>
<reference evidence="2 3" key="1">
    <citation type="journal article" date="2024" name="Commun. Biol.">
        <title>Comparative genomic analysis of thermophilic fungi reveals convergent evolutionary adaptations and gene losses.</title>
        <authorList>
            <person name="Steindorff A.S."/>
            <person name="Aguilar-Pontes M.V."/>
            <person name="Robinson A.J."/>
            <person name="Andreopoulos B."/>
            <person name="LaButti K."/>
            <person name="Kuo A."/>
            <person name="Mondo S."/>
            <person name="Riley R."/>
            <person name="Otillar R."/>
            <person name="Haridas S."/>
            <person name="Lipzen A."/>
            <person name="Grimwood J."/>
            <person name="Schmutz J."/>
            <person name="Clum A."/>
            <person name="Reid I.D."/>
            <person name="Moisan M.C."/>
            <person name="Butler G."/>
            <person name="Nguyen T.T.M."/>
            <person name="Dewar K."/>
            <person name="Conant G."/>
            <person name="Drula E."/>
            <person name="Henrissat B."/>
            <person name="Hansel C."/>
            <person name="Singer S."/>
            <person name="Hutchinson M.I."/>
            <person name="de Vries R.P."/>
            <person name="Natvig D.O."/>
            <person name="Powell A.J."/>
            <person name="Tsang A."/>
            <person name="Grigoriev I.V."/>
        </authorList>
    </citation>
    <scope>NUCLEOTIDE SEQUENCE [LARGE SCALE GENOMIC DNA]</scope>
    <source>
        <strain evidence="2 3">ATCC 24622</strain>
    </source>
</reference>
<name>A0ABR3W6B5_9PEZI</name>
<dbReference type="Proteomes" id="UP001586593">
    <property type="component" value="Unassembled WGS sequence"/>
</dbReference>
<comment type="caution">
    <text evidence="2">The sequence shown here is derived from an EMBL/GenBank/DDBJ whole genome shotgun (WGS) entry which is preliminary data.</text>
</comment>
<keyword evidence="1" id="KW-0732">Signal</keyword>
<evidence type="ECO:0000313" key="3">
    <source>
        <dbReference type="Proteomes" id="UP001586593"/>
    </source>
</evidence>
<gene>
    <name evidence="2" type="ORF">VTK73DRAFT_8825</name>
</gene>
<evidence type="ECO:0000313" key="2">
    <source>
        <dbReference type="EMBL" id="KAL1854026.1"/>
    </source>
</evidence>
<dbReference type="EMBL" id="JAZHXJ010000677">
    <property type="protein sequence ID" value="KAL1854026.1"/>
    <property type="molecule type" value="Genomic_DNA"/>
</dbReference>
<organism evidence="2 3">
    <name type="scientific">Phialemonium thermophilum</name>
    <dbReference type="NCBI Taxonomy" id="223376"/>
    <lineage>
        <taxon>Eukaryota</taxon>
        <taxon>Fungi</taxon>
        <taxon>Dikarya</taxon>
        <taxon>Ascomycota</taxon>
        <taxon>Pezizomycotina</taxon>
        <taxon>Sordariomycetes</taxon>
        <taxon>Sordariomycetidae</taxon>
        <taxon>Cephalothecales</taxon>
        <taxon>Cephalothecaceae</taxon>
        <taxon>Phialemonium</taxon>
    </lineage>
</organism>
<accession>A0ABR3W6B5</accession>
<feature type="signal peptide" evidence="1">
    <location>
        <begin position="1"/>
        <end position="29"/>
    </location>
</feature>
<feature type="chain" id="PRO_5046540106" evidence="1">
    <location>
        <begin position="30"/>
        <end position="323"/>
    </location>
</feature>
<sequence>MAISPRRRASQLLAALVALLVASSDVALTQRVLPSFIWRYPFSADGRAPHGFDAACLAERTFYAQQHRVADLRAPSSPWAPALDQLLSWHSYPGSWDGRHWGSGDHEDRDVLIVEYRDVPGAVRKWVAEQHRLRHAVDDAPVERDGRKQESRWWMFGVFSKPKDGVEPRFLDPKIPEAAAAAGEEYHEPPDEDKVLLFAPASLYEILPLWVAEGSDCEADLLDLSRYEPHAIENAVIAWPVEHTTPSGKDKDLEISFQIRAMVTVESAENKAIQELWQKIQRQAIRENRRLEREQRLAARKKLQEPLEEQLKEVEEEHEKDEL</sequence>